<keyword evidence="2" id="KW-1185">Reference proteome</keyword>
<sequence length="233" mass="28089">MGFSSPRFTWNKGNLFQRLDRVLCNTRWDDIALNYFVRHLHRLKLDHRLLLVVPSNAPHNSDSSWLIHLEFKDLKRNLTIASNLEQFKSVVQFYNKKVYGNIFAMKKELIMELKRVQRILEFRQSTCLKVRKAELQREINDLLKHDENVWFQKSHAERLTNGDRNTKYFHRCMIARRKLNRVDRLIVGDGGWCFDYEILQHVDFFQELYTAGTRVIRNFPCWGIFFTISEYDR</sequence>
<dbReference type="Proteomes" id="UP000701853">
    <property type="component" value="Chromosome 11"/>
</dbReference>
<accession>A0A8J6CPH2</accession>
<organism evidence="1 2">
    <name type="scientific">Gossypium anomalum</name>
    <dbReference type="NCBI Taxonomy" id="47600"/>
    <lineage>
        <taxon>Eukaryota</taxon>
        <taxon>Viridiplantae</taxon>
        <taxon>Streptophyta</taxon>
        <taxon>Embryophyta</taxon>
        <taxon>Tracheophyta</taxon>
        <taxon>Spermatophyta</taxon>
        <taxon>Magnoliopsida</taxon>
        <taxon>eudicotyledons</taxon>
        <taxon>Gunneridae</taxon>
        <taxon>Pentapetalae</taxon>
        <taxon>rosids</taxon>
        <taxon>malvids</taxon>
        <taxon>Malvales</taxon>
        <taxon>Malvaceae</taxon>
        <taxon>Malvoideae</taxon>
        <taxon>Gossypium</taxon>
    </lineage>
</organism>
<dbReference type="EMBL" id="JAHUZN010000011">
    <property type="protein sequence ID" value="KAG8478461.1"/>
    <property type="molecule type" value="Genomic_DNA"/>
</dbReference>
<proteinExistence type="predicted"/>
<dbReference type="PANTHER" id="PTHR33710">
    <property type="entry name" value="BNAC02G09200D PROTEIN"/>
    <property type="match status" value="1"/>
</dbReference>
<protein>
    <submittedName>
        <fullName evidence="1">Uncharacterized protein</fullName>
    </submittedName>
</protein>
<evidence type="ECO:0000313" key="1">
    <source>
        <dbReference type="EMBL" id="KAG8478461.1"/>
    </source>
</evidence>
<name>A0A8J6CPH2_9ROSI</name>
<dbReference type="AlphaFoldDB" id="A0A8J6CPH2"/>
<reference evidence="1 2" key="1">
    <citation type="journal article" date="2021" name="bioRxiv">
        <title>The Gossypium anomalum genome as a resource for cotton improvement and evolutionary analysis of hybrid incompatibility.</title>
        <authorList>
            <person name="Grover C.E."/>
            <person name="Yuan D."/>
            <person name="Arick M.A."/>
            <person name="Miller E.R."/>
            <person name="Hu G."/>
            <person name="Peterson D.G."/>
            <person name="Wendel J.F."/>
            <person name="Udall J.A."/>
        </authorList>
    </citation>
    <scope>NUCLEOTIDE SEQUENCE [LARGE SCALE GENOMIC DNA]</scope>
    <source>
        <strain evidence="1">JFW-Udall</strain>
        <tissue evidence="1">Leaf</tissue>
    </source>
</reference>
<comment type="caution">
    <text evidence="1">The sequence shown here is derived from an EMBL/GenBank/DDBJ whole genome shotgun (WGS) entry which is preliminary data.</text>
</comment>
<gene>
    <name evidence="1" type="ORF">CXB51_028358</name>
</gene>
<evidence type="ECO:0000313" key="2">
    <source>
        <dbReference type="Proteomes" id="UP000701853"/>
    </source>
</evidence>
<dbReference type="PANTHER" id="PTHR33710:SF77">
    <property type="entry name" value="DNASE I-LIKE SUPERFAMILY PROTEIN"/>
    <property type="match status" value="1"/>
</dbReference>
<dbReference type="OrthoDB" id="10550803at2759"/>